<dbReference type="Gene3D" id="1.20.1560.10">
    <property type="entry name" value="ABC transporter type 1, transmembrane domain"/>
    <property type="match status" value="1"/>
</dbReference>
<protein>
    <recommendedName>
        <fullName evidence="3">ABC-type xenobiotic transporter</fullName>
        <ecNumber evidence="3">7.6.2.2</ecNumber>
    </recommendedName>
</protein>
<keyword evidence="8 10" id="KW-0472">Membrane</keyword>
<evidence type="ECO:0000256" key="6">
    <source>
        <dbReference type="ARBA" id="ARBA00022840"/>
    </source>
</evidence>
<feature type="domain" description="ABC transmembrane type-1" evidence="12">
    <location>
        <begin position="168"/>
        <end position="447"/>
    </location>
</feature>
<dbReference type="GO" id="GO:0005886">
    <property type="term" value="C:plasma membrane"/>
    <property type="evidence" value="ECO:0007669"/>
    <property type="project" value="UniProtKB-SubCell"/>
</dbReference>
<dbReference type="Gene3D" id="3.90.70.10">
    <property type="entry name" value="Cysteine proteinases"/>
    <property type="match status" value="1"/>
</dbReference>
<evidence type="ECO:0000256" key="2">
    <source>
        <dbReference type="ARBA" id="ARBA00006526"/>
    </source>
</evidence>
<dbReference type="PROSITE" id="PS00211">
    <property type="entry name" value="ABC_TRANSPORTER_1"/>
    <property type="match status" value="1"/>
</dbReference>
<feature type="transmembrane region" description="Helical" evidence="10">
    <location>
        <begin position="306"/>
        <end position="322"/>
    </location>
</feature>
<comment type="subcellular location">
    <subcellularLocation>
        <location evidence="1">Cell membrane</location>
        <topology evidence="1">Multi-pass membrane protein</topology>
    </subcellularLocation>
</comment>
<dbReference type="AlphaFoldDB" id="A0A3N6S9X9"/>
<evidence type="ECO:0000259" key="11">
    <source>
        <dbReference type="PROSITE" id="PS50893"/>
    </source>
</evidence>
<dbReference type="Pfam" id="PF00005">
    <property type="entry name" value="ABC_tran"/>
    <property type="match status" value="1"/>
</dbReference>
<dbReference type="InterPro" id="IPR027417">
    <property type="entry name" value="P-loop_NTPase"/>
</dbReference>
<feature type="transmembrane region" description="Helical" evidence="10">
    <location>
        <begin position="283"/>
        <end position="300"/>
    </location>
</feature>
<feature type="transmembrane region" description="Helical" evidence="10">
    <location>
        <begin position="156"/>
        <end position="182"/>
    </location>
</feature>
<proteinExistence type="inferred from homology"/>
<feature type="transmembrane region" description="Helical" evidence="10">
    <location>
        <begin position="202"/>
        <end position="222"/>
    </location>
</feature>
<dbReference type="InterPro" id="IPR005074">
    <property type="entry name" value="Peptidase_C39"/>
</dbReference>
<dbReference type="PANTHER" id="PTHR24221">
    <property type="entry name" value="ATP-BINDING CASSETTE SUB-FAMILY B"/>
    <property type="match status" value="1"/>
</dbReference>
<gene>
    <name evidence="14" type="ORF">EB241_12340</name>
</gene>
<dbReference type="EMBL" id="RHHM01000008">
    <property type="protein sequence ID" value="RQM38060.1"/>
    <property type="molecule type" value="Genomic_DNA"/>
</dbReference>
<keyword evidence="7 10" id="KW-1133">Transmembrane helix</keyword>
<dbReference type="InterPro" id="IPR017871">
    <property type="entry name" value="ABC_transporter-like_CS"/>
</dbReference>
<evidence type="ECO:0000256" key="10">
    <source>
        <dbReference type="SAM" id="Phobius"/>
    </source>
</evidence>
<dbReference type="SMART" id="SM00382">
    <property type="entry name" value="AAA"/>
    <property type="match status" value="1"/>
</dbReference>
<sequence>MKNSQIMMRKKINVILQSEQADCGHACLCMISGYWGKELTLEELKFAYSTSVRGINLLTLKNIATEIGFSSTAIKCSTEKLIIQKQPAIIHWNKNHYVVFEAYRKGNFYIIDPVSGRRKIPQQEFEKQFNGICLIMTPGTDLVKKKNKKEDHVKKIIIPIFLSSIPYILVISLLLEIINIAIPFSYGWLIDKVIKEKSSSVITGYVLLSSLLIILTIIASIIKNKILLIKGSEFYLTMQEELQNKIFNLPLSFYEKKNAGEIAARLNSINYIRRTFSTESSNIVTNALLSVVSLATLFFINHLLPLITVAMLAAFIVVRMIFYKHQMYARNSEYAKAPVLYSIVQESITAMPSIKMAQSEKNRYRRWLDKSFDAECDKHTYDKYALLLNDLKTSLNNADQFITVFVIFAFLWGSGLTIGSVFTYLFIRSFFFTRTVDFILKTTEIKLMSVYSDRINEILCMSDERKGNIAIKSKETGFHIAISKLSFQYSQHEKTIFENLDLEIKAGESVAITGDSGTGKTTLAKLLAGFYDKYEGDIYIENIELKEIDIKTYRKNVATVFQNDRLLSGSLIENISSFEKHPDIERVIECCAMANINKKIEKLAMKYETWYHSGSDAFSGGELQRLLIARALYKKPNLLIMDESTSHLDIKNESVISENIKALKMTRIIIAHRSETILSADRIIRLGG</sequence>
<dbReference type="EC" id="7.6.2.2" evidence="3"/>
<dbReference type="PROSITE" id="PS50893">
    <property type="entry name" value="ABC_TRANSPORTER_2"/>
    <property type="match status" value="1"/>
</dbReference>
<dbReference type="Gene3D" id="3.40.50.300">
    <property type="entry name" value="P-loop containing nucleotide triphosphate hydrolases"/>
    <property type="match status" value="1"/>
</dbReference>
<evidence type="ECO:0000256" key="3">
    <source>
        <dbReference type="ARBA" id="ARBA00012191"/>
    </source>
</evidence>
<evidence type="ECO:0000256" key="9">
    <source>
        <dbReference type="ARBA" id="ARBA00034018"/>
    </source>
</evidence>
<dbReference type="InterPro" id="IPR036640">
    <property type="entry name" value="ABC1_TM_sf"/>
</dbReference>
<evidence type="ECO:0000313" key="15">
    <source>
        <dbReference type="Proteomes" id="UP000279457"/>
    </source>
</evidence>
<dbReference type="InterPro" id="IPR039421">
    <property type="entry name" value="Type_1_exporter"/>
</dbReference>
<dbReference type="Pfam" id="PF03412">
    <property type="entry name" value="Peptidase_C39"/>
    <property type="match status" value="1"/>
</dbReference>
<dbReference type="InterPro" id="IPR011527">
    <property type="entry name" value="ABC1_TM_dom"/>
</dbReference>
<evidence type="ECO:0000256" key="8">
    <source>
        <dbReference type="ARBA" id="ARBA00023136"/>
    </source>
</evidence>
<dbReference type="Pfam" id="PF00664">
    <property type="entry name" value="ABC_membrane"/>
    <property type="match status" value="1"/>
</dbReference>
<keyword evidence="6" id="KW-0067">ATP-binding</keyword>
<dbReference type="SUPFAM" id="SSF90123">
    <property type="entry name" value="ABC transporter transmembrane region"/>
    <property type="match status" value="1"/>
</dbReference>
<feature type="domain" description="ABC transporter" evidence="11">
    <location>
        <begin position="480"/>
        <end position="688"/>
    </location>
</feature>
<evidence type="ECO:0000259" key="13">
    <source>
        <dbReference type="PROSITE" id="PS50990"/>
    </source>
</evidence>
<evidence type="ECO:0000256" key="1">
    <source>
        <dbReference type="ARBA" id="ARBA00004651"/>
    </source>
</evidence>
<feature type="transmembrane region" description="Helical" evidence="10">
    <location>
        <begin position="401"/>
        <end position="427"/>
    </location>
</feature>
<evidence type="ECO:0000256" key="7">
    <source>
        <dbReference type="ARBA" id="ARBA00022989"/>
    </source>
</evidence>
<organism evidence="14 15">
    <name type="scientific">Erwinia psidii</name>
    <dbReference type="NCBI Taxonomy" id="69224"/>
    <lineage>
        <taxon>Bacteria</taxon>
        <taxon>Pseudomonadati</taxon>
        <taxon>Pseudomonadota</taxon>
        <taxon>Gammaproteobacteria</taxon>
        <taxon>Enterobacterales</taxon>
        <taxon>Erwiniaceae</taxon>
        <taxon>Erwinia</taxon>
    </lineage>
</organism>
<keyword evidence="15" id="KW-1185">Reference proteome</keyword>
<dbReference type="PROSITE" id="PS50929">
    <property type="entry name" value="ABC_TM1F"/>
    <property type="match status" value="1"/>
</dbReference>
<dbReference type="SUPFAM" id="SSF52540">
    <property type="entry name" value="P-loop containing nucleoside triphosphate hydrolases"/>
    <property type="match status" value="1"/>
</dbReference>
<dbReference type="PROSITE" id="PS50990">
    <property type="entry name" value="PEPTIDASE_C39"/>
    <property type="match status" value="1"/>
</dbReference>
<dbReference type="GO" id="GO:0005524">
    <property type="term" value="F:ATP binding"/>
    <property type="evidence" value="ECO:0007669"/>
    <property type="project" value="UniProtKB-KW"/>
</dbReference>
<dbReference type="GO" id="GO:0016887">
    <property type="term" value="F:ATP hydrolysis activity"/>
    <property type="evidence" value="ECO:0007669"/>
    <property type="project" value="InterPro"/>
</dbReference>
<evidence type="ECO:0000256" key="4">
    <source>
        <dbReference type="ARBA" id="ARBA00022692"/>
    </source>
</evidence>
<name>A0A3N6S9X9_9GAMM</name>
<dbReference type="GO" id="GO:0006508">
    <property type="term" value="P:proteolysis"/>
    <property type="evidence" value="ECO:0007669"/>
    <property type="project" value="InterPro"/>
</dbReference>
<comment type="caution">
    <text evidence="14">The sequence shown here is derived from an EMBL/GenBank/DDBJ whole genome shotgun (WGS) entry which is preliminary data.</text>
</comment>
<comment type="similarity">
    <text evidence="2">Belongs to the ABC transporter superfamily. Drug exporter-2 (TC 3.A.1.117) family.</text>
</comment>
<dbReference type="CDD" id="cd03228">
    <property type="entry name" value="ABCC_MRP_Like"/>
    <property type="match status" value="1"/>
</dbReference>
<comment type="catalytic activity">
    <reaction evidence="9">
        <text>ATP + H2O + xenobioticSide 1 = ADP + phosphate + xenobioticSide 2.</text>
        <dbReference type="EC" id="7.6.2.2"/>
    </reaction>
</comment>
<keyword evidence="4 10" id="KW-0812">Transmembrane</keyword>
<reference evidence="14 15" key="1">
    <citation type="submission" date="2018-10" db="EMBL/GenBank/DDBJ databases">
        <title>Draft genome sequence for the type isolate of Erwinia psidii, agent causal of bacterial blight in guava (Psidium guajava) and wilt and die-back of Eucalyptus spp.</title>
        <authorList>
            <person name="Hermenegildo P.S."/>
            <person name="Santos S.A."/>
            <person name="Guimaraes L.M.S."/>
            <person name="Vidigal P.M.P."/>
            <person name="Pereira I.C."/>
            <person name="Badel J.L."/>
            <person name="Alfenas-Zerbini P."/>
            <person name="Ferreira M.A.S.V."/>
            <person name="Alfenas A.C."/>
        </authorList>
    </citation>
    <scope>NUCLEOTIDE SEQUENCE [LARGE SCALE GENOMIC DNA]</scope>
    <source>
        <strain evidence="14 15">IBSBF 435</strain>
    </source>
</reference>
<dbReference type="GO" id="GO:0008233">
    <property type="term" value="F:peptidase activity"/>
    <property type="evidence" value="ECO:0007669"/>
    <property type="project" value="InterPro"/>
</dbReference>
<evidence type="ECO:0000256" key="5">
    <source>
        <dbReference type="ARBA" id="ARBA00022741"/>
    </source>
</evidence>
<dbReference type="Proteomes" id="UP000279457">
    <property type="component" value="Unassembled WGS sequence"/>
</dbReference>
<dbReference type="InterPro" id="IPR003593">
    <property type="entry name" value="AAA+_ATPase"/>
</dbReference>
<dbReference type="GO" id="GO:0008559">
    <property type="term" value="F:ABC-type xenobiotic transporter activity"/>
    <property type="evidence" value="ECO:0007669"/>
    <property type="project" value="UniProtKB-EC"/>
</dbReference>
<feature type="domain" description="Peptidase C39" evidence="13">
    <location>
        <begin position="17"/>
        <end position="136"/>
    </location>
</feature>
<dbReference type="InterPro" id="IPR003439">
    <property type="entry name" value="ABC_transporter-like_ATP-bd"/>
</dbReference>
<dbReference type="GO" id="GO:0034040">
    <property type="term" value="F:ATPase-coupled lipid transmembrane transporter activity"/>
    <property type="evidence" value="ECO:0007669"/>
    <property type="project" value="TreeGrafter"/>
</dbReference>
<dbReference type="PANTHER" id="PTHR24221:SF606">
    <property type="entry name" value="COLICIN V SECRETION-PROCESSING ATP-BINDING PROTEIN"/>
    <property type="match status" value="1"/>
</dbReference>
<evidence type="ECO:0000259" key="12">
    <source>
        <dbReference type="PROSITE" id="PS50929"/>
    </source>
</evidence>
<keyword evidence="5" id="KW-0547">Nucleotide-binding</keyword>
<evidence type="ECO:0000313" key="14">
    <source>
        <dbReference type="EMBL" id="RQM38060.1"/>
    </source>
</evidence>
<accession>A0A3N6S9X9</accession>